<accession>A0A6P5ZLX3</accession>
<name>A0A6P5ZLX3_DURZI</name>
<dbReference type="PANTHER" id="PTHR33103:SF99">
    <property type="entry name" value="DUF674 FAMILY PROTEIN"/>
    <property type="match status" value="1"/>
</dbReference>
<reference evidence="2" key="1">
    <citation type="submission" date="2025-08" db="UniProtKB">
        <authorList>
            <consortium name="RefSeq"/>
        </authorList>
    </citation>
    <scope>IDENTIFICATION</scope>
    <source>
        <tissue evidence="2">Fruit stalk</tissue>
    </source>
</reference>
<dbReference type="GeneID" id="111302161"/>
<dbReference type="PANTHER" id="PTHR33103">
    <property type="entry name" value="OS01G0153900 PROTEIN"/>
    <property type="match status" value="1"/>
</dbReference>
<keyword evidence="1" id="KW-1185">Reference proteome</keyword>
<dbReference type="Pfam" id="PF05056">
    <property type="entry name" value="DUF674"/>
    <property type="match status" value="1"/>
</dbReference>
<dbReference type="AlphaFoldDB" id="A0A6P5ZLX3"/>
<dbReference type="RefSeq" id="XP_022753834.1">
    <property type="nucleotide sequence ID" value="XM_022898099.1"/>
</dbReference>
<evidence type="ECO:0000313" key="1">
    <source>
        <dbReference type="Proteomes" id="UP000515121"/>
    </source>
</evidence>
<proteinExistence type="predicted"/>
<gene>
    <name evidence="2" type="primary">LOC111302161</name>
</gene>
<sequence length="235" mass="26096">MATTNRDITLKLLVDKTSRKVVFAEAGKDFVDFLFGLLQIPFGSIMGLLWENGLAGSGSFGSVYESVINLDPYYLQSNLDKDSLLRPKMFSSSNIEMPPLLHNFSSKKRKFGNEYPIAEYINLTSVDAQGSPPGFSGTSSFVSPQKSLMVAPNRSKQVGYVKAKKTYMVMDNLMLKPMSTISTITILNTFNIKDIGALEEKTVLINLEKGLEIVKATFESQTVLTKVFLEEHIEV</sequence>
<protein>
    <submittedName>
        <fullName evidence="2">Uncharacterized protein LOC111302161</fullName>
    </submittedName>
</protein>
<dbReference type="Proteomes" id="UP000515121">
    <property type="component" value="Unplaced"/>
</dbReference>
<dbReference type="InterPro" id="IPR007750">
    <property type="entry name" value="DUF674"/>
</dbReference>
<dbReference type="KEGG" id="dzi:111302161"/>
<dbReference type="OrthoDB" id="2014278at2759"/>
<organism evidence="1 2">
    <name type="scientific">Durio zibethinus</name>
    <name type="common">Durian</name>
    <dbReference type="NCBI Taxonomy" id="66656"/>
    <lineage>
        <taxon>Eukaryota</taxon>
        <taxon>Viridiplantae</taxon>
        <taxon>Streptophyta</taxon>
        <taxon>Embryophyta</taxon>
        <taxon>Tracheophyta</taxon>
        <taxon>Spermatophyta</taxon>
        <taxon>Magnoliopsida</taxon>
        <taxon>eudicotyledons</taxon>
        <taxon>Gunneridae</taxon>
        <taxon>Pentapetalae</taxon>
        <taxon>rosids</taxon>
        <taxon>malvids</taxon>
        <taxon>Malvales</taxon>
        <taxon>Malvaceae</taxon>
        <taxon>Helicteroideae</taxon>
        <taxon>Durio</taxon>
    </lineage>
</organism>
<evidence type="ECO:0000313" key="2">
    <source>
        <dbReference type="RefSeq" id="XP_022753834.1"/>
    </source>
</evidence>